<dbReference type="EMBL" id="JPKY01000033">
    <property type="protein sequence ID" value="KFH45340.1"/>
    <property type="molecule type" value="Genomic_DNA"/>
</dbReference>
<gene>
    <name evidence="2" type="ORF">ACRE_038410</name>
</gene>
<dbReference type="Proteomes" id="UP000029964">
    <property type="component" value="Unassembled WGS sequence"/>
</dbReference>
<name>A0A086T7K8_HAPC1</name>
<reference evidence="3" key="1">
    <citation type="journal article" date="2014" name="Genome Announc.">
        <title>Genome sequence and annotation of Acremonium chrysogenum, producer of the beta-lactam antibiotic cephalosporin C.</title>
        <authorList>
            <person name="Terfehr D."/>
            <person name="Dahlmann T.A."/>
            <person name="Specht T."/>
            <person name="Zadra I."/>
            <person name="Kuernsteiner H."/>
            <person name="Kueck U."/>
        </authorList>
    </citation>
    <scope>NUCLEOTIDE SEQUENCE [LARGE SCALE GENOMIC DNA]</scope>
    <source>
        <strain evidence="3">ATCC 11550 / CBS 779.69 / DSM 880 / IAM 14645 / JCM 23072 / IMI 49137</strain>
    </source>
</reference>
<comment type="caution">
    <text evidence="2">The sequence shown here is derived from an EMBL/GenBank/DDBJ whole genome shotgun (WGS) entry which is preliminary data.</text>
</comment>
<proteinExistence type="predicted"/>
<feature type="compositionally biased region" description="Basic and acidic residues" evidence="1">
    <location>
        <begin position="24"/>
        <end position="34"/>
    </location>
</feature>
<accession>A0A086T7K8</accession>
<sequence>MQPLDKNTQDAAKGNTSGSLTGDTRPKALDERGAIGKQFTEQGAVGGTAQAIGGPFDKEGMVGKHFTSGGSVGGSVQSNLGGKKETGG</sequence>
<evidence type="ECO:0000256" key="1">
    <source>
        <dbReference type="SAM" id="MobiDB-lite"/>
    </source>
</evidence>
<evidence type="ECO:0000313" key="3">
    <source>
        <dbReference type="Proteomes" id="UP000029964"/>
    </source>
</evidence>
<dbReference type="AlphaFoldDB" id="A0A086T7K8"/>
<dbReference type="HOGENOM" id="CLU_150138_2_0_1"/>
<feature type="compositionally biased region" description="Polar residues" evidence="1">
    <location>
        <begin position="1"/>
        <end position="22"/>
    </location>
</feature>
<protein>
    <submittedName>
        <fullName evidence="2">Uncharacterized protein</fullName>
    </submittedName>
</protein>
<dbReference type="OrthoDB" id="5278621at2759"/>
<evidence type="ECO:0000313" key="2">
    <source>
        <dbReference type="EMBL" id="KFH45340.1"/>
    </source>
</evidence>
<organism evidence="2 3">
    <name type="scientific">Hapsidospora chrysogenum (strain ATCC 11550 / CBS 779.69 / DSM 880 / IAM 14645 / JCM 23072 / IMI 49137)</name>
    <name type="common">Acremonium chrysogenum</name>
    <dbReference type="NCBI Taxonomy" id="857340"/>
    <lineage>
        <taxon>Eukaryota</taxon>
        <taxon>Fungi</taxon>
        <taxon>Dikarya</taxon>
        <taxon>Ascomycota</taxon>
        <taxon>Pezizomycotina</taxon>
        <taxon>Sordariomycetes</taxon>
        <taxon>Hypocreomycetidae</taxon>
        <taxon>Hypocreales</taxon>
        <taxon>Bionectriaceae</taxon>
        <taxon>Hapsidospora</taxon>
    </lineage>
</organism>
<feature type="region of interest" description="Disordered" evidence="1">
    <location>
        <begin position="1"/>
        <end position="88"/>
    </location>
</feature>
<keyword evidence="3" id="KW-1185">Reference proteome</keyword>